<dbReference type="EMBL" id="NAEP01000017">
    <property type="protein sequence ID" value="PDQ36386.1"/>
    <property type="molecule type" value="Genomic_DNA"/>
</dbReference>
<comment type="similarity">
    <text evidence="2">Belongs to the major facilitator superfamily. Bcr/CmlA family.</text>
</comment>
<feature type="transmembrane region" description="Helical" evidence="8">
    <location>
        <begin position="23"/>
        <end position="40"/>
    </location>
</feature>
<dbReference type="PROSITE" id="PS50850">
    <property type="entry name" value="MFS"/>
    <property type="match status" value="1"/>
</dbReference>
<feature type="transmembrane region" description="Helical" evidence="8">
    <location>
        <begin position="180"/>
        <end position="200"/>
    </location>
</feature>
<protein>
    <submittedName>
        <fullName evidence="10">Bcr/CflA family drug resistance efflux transporter</fullName>
    </submittedName>
</protein>
<feature type="transmembrane region" description="Helical" evidence="8">
    <location>
        <begin position="386"/>
        <end position="405"/>
    </location>
</feature>
<organism evidence="10 11">
    <name type="scientific">Candidatus Lumbricidiphila eiseniae</name>
    <dbReference type="NCBI Taxonomy" id="1969409"/>
    <lineage>
        <taxon>Bacteria</taxon>
        <taxon>Bacillati</taxon>
        <taxon>Actinomycetota</taxon>
        <taxon>Actinomycetes</taxon>
        <taxon>Micrococcales</taxon>
        <taxon>Microbacteriaceae</taxon>
        <taxon>Candidatus Lumbricidiphila</taxon>
    </lineage>
</organism>
<dbReference type="CDD" id="cd17320">
    <property type="entry name" value="MFS_MdfA_MDR_like"/>
    <property type="match status" value="1"/>
</dbReference>
<dbReference type="PANTHER" id="PTHR23502:SF132">
    <property type="entry name" value="POLYAMINE TRANSPORTER 2-RELATED"/>
    <property type="match status" value="1"/>
</dbReference>
<evidence type="ECO:0000256" key="1">
    <source>
        <dbReference type="ARBA" id="ARBA00004651"/>
    </source>
</evidence>
<sequence>MVQPDDYNQPSHPGDLLSRQQRLIYVFVLGALTALGPFTIDLYLPAFPALQVDLGVTETAIQLTLTGTVIGFAAGQLIVGPWSDRVGRRLPLIVSCLLHVAASVGAALSPDITWLTVFRLLVGFGAAAGGVVTMALVRDLFGGKPLVKMLSRLSLVNGSAPILAPLIGSQLLRITDWRGVFWVLSGYGLVVAIATVLMIVETLPKLDRQVATSSLASRFRVLFHDRIFIGAVVVGALNFTGLFAYLSTSSFLFQDVYHFTPQQYGLAFGMNSVGVVAGVQVSSWLMRTRAQPQWILAGTTVVQILAAVAIFVFDHTGAGYWGTAIPLWFLICACGFAFPAVQVLALAHHGAEAGTASSILGAANFGLAGIVGPILGTLGTTDASPMAGVMFLCACLATLSVWLVIRPRTVPPLSE</sequence>
<reference evidence="11" key="1">
    <citation type="submission" date="2017-03" db="EMBL/GenBank/DDBJ databases">
        <authorList>
            <person name="Lund M.B."/>
        </authorList>
    </citation>
    <scope>NUCLEOTIDE SEQUENCE [LARGE SCALE GENOMIC DNA]</scope>
</reference>
<feature type="transmembrane region" description="Helical" evidence="8">
    <location>
        <begin position="227"/>
        <end position="246"/>
    </location>
</feature>
<evidence type="ECO:0000256" key="2">
    <source>
        <dbReference type="ARBA" id="ARBA00006236"/>
    </source>
</evidence>
<evidence type="ECO:0000259" key="9">
    <source>
        <dbReference type="PROSITE" id="PS50850"/>
    </source>
</evidence>
<evidence type="ECO:0000256" key="4">
    <source>
        <dbReference type="ARBA" id="ARBA00022475"/>
    </source>
</evidence>
<accession>A0A2A6FUS6</accession>
<dbReference type="SUPFAM" id="SSF103473">
    <property type="entry name" value="MFS general substrate transporter"/>
    <property type="match status" value="1"/>
</dbReference>
<evidence type="ECO:0000256" key="7">
    <source>
        <dbReference type="ARBA" id="ARBA00023136"/>
    </source>
</evidence>
<dbReference type="GO" id="GO:1990961">
    <property type="term" value="P:xenobiotic detoxification by transmembrane export across the plasma membrane"/>
    <property type="evidence" value="ECO:0007669"/>
    <property type="project" value="InterPro"/>
</dbReference>
<feature type="transmembrane region" description="Helical" evidence="8">
    <location>
        <begin position="114"/>
        <end position="137"/>
    </location>
</feature>
<gene>
    <name evidence="10" type="ORF">B5766_01210</name>
</gene>
<dbReference type="InterPro" id="IPR036259">
    <property type="entry name" value="MFS_trans_sf"/>
</dbReference>
<feature type="domain" description="Major facilitator superfamily (MFS) profile" evidence="9">
    <location>
        <begin position="22"/>
        <end position="410"/>
    </location>
</feature>
<keyword evidence="5 8" id="KW-0812">Transmembrane</keyword>
<keyword evidence="4" id="KW-1003">Cell membrane</keyword>
<comment type="subcellular location">
    <subcellularLocation>
        <location evidence="1">Cell membrane</location>
        <topology evidence="1">Multi-pass membrane protein</topology>
    </subcellularLocation>
</comment>
<dbReference type="NCBIfam" id="TIGR00710">
    <property type="entry name" value="efflux_Bcr_CflA"/>
    <property type="match status" value="1"/>
</dbReference>
<keyword evidence="7 8" id="KW-0472">Membrane</keyword>
<dbReference type="AlphaFoldDB" id="A0A2A6FUS6"/>
<dbReference type="Gene3D" id="1.20.1720.10">
    <property type="entry name" value="Multidrug resistance protein D"/>
    <property type="match status" value="1"/>
</dbReference>
<dbReference type="InterPro" id="IPR004812">
    <property type="entry name" value="Efflux_drug-R_Bcr/CmlA"/>
</dbReference>
<keyword evidence="3" id="KW-0813">Transport</keyword>
<dbReference type="PANTHER" id="PTHR23502">
    <property type="entry name" value="MAJOR FACILITATOR SUPERFAMILY"/>
    <property type="match status" value="1"/>
</dbReference>
<dbReference type="InterPro" id="IPR020846">
    <property type="entry name" value="MFS_dom"/>
</dbReference>
<keyword evidence="6 8" id="KW-1133">Transmembrane helix</keyword>
<dbReference type="InterPro" id="IPR011701">
    <property type="entry name" value="MFS"/>
</dbReference>
<proteinExistence type="inferred from homology"/>
<evidence type="ECO:0000256" key="3">
    <source>
        <dbReference type="ARBA" id="ARBA00022448"/>
    </source>
</evidence>
<dbReference type="PROSITE" id="PS00216">
    <property type="entry name" value="SUGAR_TRANSPORT_1"/>
    <property type="match status" value="1"/>
</dbReference>
<comment type="caution">
    <text evidence="10">The sequence shown here is derived from an EMBL/GenBank/DDBJ whole genome shotgun (WGS) entry which is preliminary data.</text>
</comment>
<feature type="transmembrane region" description="Helical" evidence="8">
    <location>
        <begin position="60"/>
        <end position="78"/>
    </location>
</feature>
<evidence type="ECO:0000313" key="10">
    <source>
        <dbReference type="EMBL" id="PDQ36386.1"/>
    </source>
</evidence>
<feature type="transmembrane region" description="Helical" evidence="8">
    <location>
        <begin position="325"/>
        <end position="347"/>
    </location>
</feature>
<feature type="transmembrane region" description="Helical" evidence="8">
    <location>
        <begin position="293"/>
        <end position="313"/>
    </location>
</feature>
<name>A0A2A6FUS6_9MICO</name>
<feature type="transmembrane region" description="Helical" evidence="8">
    <location>
        <begin position="359"/>
        <end position="380"/>
    </location>
</feature>
<evidence type="ECO:0000313" key="11">
    <source>
        <dbReference type="Proteomes" id="UP000219994"/>
    </source>
</evidence>
<evidence type="ECO:0000256" key="5">
    <source>
        <dbReference type="ARBA" id="ARBA00022692"/>
    </source>
</evidence>
<dbReference type="GO" id="GO:0005886">
    <property type="term" value="C:plasma membrane"/>
    <property type="evidence" value="ECO:0007669"/>
    <property type="project" value="UniProtKB-SubCell"/>
</dbReference>
<evidence type="ECO:0000256" key="8">
    <source>
        <dbReference type="SAM" id="Phobius"/>
    </source>
</evidence>
<feature type="transmembrane region" description="Helical" evidence="8">
    <location>
        <begin position="266"/>
        <end position="286"/>
    </location>
</feature>
<dbReference type="Proteomes" id="UP000219994">
    <property type="component" value="Unassembled WGS sequence"/>
</dbReference>
<dbReference type="InterPro" id="IPR005829">
    <property type="entry name" value="Sugar_transporter_CS"/>
</dbReference>
<evidence type="ECO:0000256" key="6">
    <source>
        <dbReference type="ARBA" id="ARBA00022989"/>
    </source>
</evidence>
<dbReference type="Pfam" id="PF07690">
    <property type="entry name" value="MFS_1"/>
    <property type="match status" value="1"/>
</dbReference>
<dbReference type="GO" id="GO:0042910">
    <property type="term" value="F:xenobiotic transmembrane transporter activity"/>
    <property type="evidence" value="ECO:0007669"/>
    <property type="project" value="InterPro"/>
</dbReference>